<dbReference type="GO" id="GO:0008654">
    <property type="term" value="P:phospholipid biosynthetic process"/>
    <property type="evidence" value="ECO:0007669"/>
    <property type="project" value="InterPro"/>
</dbReference>
<dbReference type="InterPro" id="IPR043130">
    <property type="entry name" value="CDP-OH_PTrfase_TM_dom"/>
</dbReference>
<name>A0A1I7MJ20_9MICC</name>
<feature type="transmembrane region" description="Helical" evidence="3">
    <location>
        <begin position="172"/>
        <end position="190"/>
    </location>
</feature>
<dbReference type="AlphaFoldDB" id="A0A1I7MJ20"/>
<proteinExistence type="inferred from homology"/>
<dbReference type="InterPro" id="IPR048254">
    <property type="entry name" value="CDP_ALCOHOL_P_TRANSF_CS"/>
</dbReference>
<keyword evidence="5" id="KW-1185">Reference proteome</keyword>
<dbReference type="STRING" id="574650.SAMN04487966_103115"/>
<dbReference type="EMBL" id="FPCG01000003">
    <property type="protein sequence ID" value="SFV21928.1"/>
    <property type="molecule type" value="Genomic_DNA"/>
</dbReference>
<dbReference type="Gene3D" id="1.20.120.1760">
    <property type="match status" value="1"/>
</dbReference>
<organism evidence="4 5">
    <name type="scientific">Micrococcus terreus</name>
    <dbReference type="NCBI Taxonomy" id="574650"/>
    <lineage>
        <taxon>Bacteria</taxon>
        <taxon>Bacillati</taxon>
        <taxon>Actinomycetota</taxon>
        <taxon>Actinomycetes</taxon>
        <taxon>Micrococcales</taxon>
        <taxon>Micrococcaceae</taxon>
        <taxon>Micrococcus</taxon>
    </lineage>
</organism>
<evidence type="ECO:0000313" key="4">
    <source>
        <dbReference type="EMBL" id="SFV21928.1"/>
    </source>
</evidence>
<evidence type="ECO:0000256" key="3">
    <source>
        <dbReference type="SAM" id="Phobius"/>
    </source>
</evidence>
<reference evidence="4 5" key="1">
    <citation type="submission" date="2016-10" db="EMBL/GenBank/DDBJ databases">
        <authorList>
            <person name="de Groot N.N."/>
        </authorList>
    </citation>
    <scope>NUCLEOTIDE SEQUENCE [LARGE SCALE GENOMIC DNA]</scope>
    <source>
        <strain evidence="4 5">CGMCC 1.7054</strain>
    </source>
</reference>
<evidence type="ECO:0000256" key="2">
    <source>
        <dbReference type="RuleBase" id="RU003750"/>
    </source>
</evidence>
<keyword evidence="3" id="KW-0812">Transmembrane</keyword>
<dbReference type="GO" id="GO:0016020">
    <property type="term" value="C:membrane"/>
    <property type="evidence" value="ECO:0007669"/>
    <property type="project" value="InterPro"/>
</dbReference>
<dbReference type="GO" id="GO:0016780">
    <property type="term" value="F:phosphotransferase activity, for other substituted phosphate groups"/>
    <property type="evidence" value="ECO:0007669"/>
    <property type="project" value="InterPro"/>
</dbReference>
<keyword evidence="3" id="KW-1133">Transmembrane helix</keyword>
<comment type="similarity">
    <text evidence="2">Belongs to the CDP-alcohol phosphatidyltransferase class-I family.</text>
</comment>
<dbReference type="Proteomes" id="UP000198881">
    <property type="component" value="Unassembled WGS sequence"/>
</dbReference>
<protein>
    <submittedName>
        <fullName evidence="4">Phosphatidylglycerophosphate synthase</fullName>
    </submittedName>
</protein>
<keyword evidence="1 2" id="KW-0808">Transferase</keyword>
<dbReference type="InterPro" id="IPR000462">
    <property type="entry name" value="CDP-OH_P_trans"/>
</dbReference>
<dbReference type="RefSeq" id="WP_245760606.1">
    <property type="nucleotide sequence ID" value="NZ_FPCG01000003.1"/>
</dbReference>
<evidence type="ECO:0000313" key="5">
    <source>
        <dbReference type="Proteomes" id="UP000198881"/>
    </source>
</evidence>
<dbReference type="PROSITE" id="PS00379">
    <property type="entry name" value="CDP_ALCOHOL_P_TRANSF"/>
    <property type="match status" value="1"/>
</dbReference>
<accession>A0A1I7MJ20</accession>
<keyword evidence="3" id="KW-0472">Membrane</keyword>
<feature type="transmembrane region" description="Helical" evidence="3">
    <location>
        <begin position="196"/>
        <end position="216"/>
    </location>
</feature>
<feature type="transmembrane region" description="Helical" evidence="3">
    <location>
        <begin position="127"/>
        <end position="151"/>
    </location>
</feature>
<gene>
    <name evidence="4" type="ORF">SAMN04487966_103115</name>
</gene>
<feature type="transmembrane region" description="Helical" evidence="3">
    <location>
        <begin position="12"/>
        <end position="30"/>
    </location>
</feature>
<evidence type="ECO:0000256" key="1">
    <source>
        <dbReference type="ARBA" id="ARBA00022679"/>
    </source>
</evidence>
<sequence>MAVSGTRHPARRLPVPILALATALILSWQIDPHPATLALCVLVAVAGSARSLRRSDPWTAADDLTSLRCAAVVVVTALLLDRETLAFPWPAVLLGAVALAMDGVDGQVARRRGTTRAGARFDEDVDALFVLILSIALVPVWGVWCLIPGVLHYAFRLTGRVRTAWRRRLPALFSRKVIAAMQGILLLAAGTSSAVGIPPLGITCAAAAVVSLLVSFGRDIAWLERHGAVRERRSAPVRTLD</sequence>
<dbReference type="Pfam" id="PF01066">
    <property type="entry name" value="CDP-OH_P_transf"/>
    <property type="match status" value="1"/>
</dbReference>